<protein>
    <recommendedName>
        <fullName evidence="3 6">Recombination-associated protein RdgC</fullName>
    </recommendedName>
</protein>
<dbReference type="GO" id="GO:0000018">
    <property type="term" value="P:regulation of DNA recombination"/>
    <property type="evidence" value="ECO:0007669"/>
    <property type="project" value="TreeGrafter"/>
</dbReference>
<dbReference type="GO" id="GO:0005737">
    <property type="term" value="C:cytoplasm"/>
    <property type="evidence" value="ECO:0007669"/>
    <property type="project" value="UniProtKB-UniRule"/>
</dbReference>
<geneLocation type="plasmid" evidence="7">
    <name>p48/10</name>
</geneLocation>
<reference evidence="7" key="1">
    <citation type="journal article" date="2014" name="Genome Announc.">
        <title>Complete Nucleotide Sequence of pVv01, a P1-Like Plasmid Prophage of Vibrio vulnificus.</title>
        <authorList>
            <person name="Hammerl J.A."/>
            <person name="Klevanskaa K."/>
            <person name="Strauch E."/>
            <person name="Hertwig S."/>
        </authorList>
    </citation>
    <scope>NUCLEOTIDE SEQUENCE</scope>
    <source>
        <strain evidence="7">48/10</strain>
    </source>
</reference>
<evidence type="ECO:0000313" key="7">
    <source>
        <dbReference type="EMBL" id="CDM12497.1"/>
    </source>
</evidence>
<dbReference type="RefSeq" id="WP_032072019.1">
    <property type="nucleotide sequence ID" value="NC_025128.1"/>
</dbReference>
<dbReference type="InterPro" id="IPR007476">
    <property type="entry name" value="RdgC"/>
</dbReference>
<dbReference type="PANTHER" id="PTHR38103">
    <property type="entry name" value="RECOMBINATION-ASSOCIATED PROTEIN RDGC"/>
    <property type="match status" value="1"/>
</dbReference>
<dbReference type="EMBL" id="HG803186">
    <property type="protein sequence ID" value="CDM12497.1"/>
    <property type="molecule type" value="Genomic_DNA"/>
</dbReference>
<evidence type="ECO:0000256" key="6">
    <source>
        <dbReference type="HAMAP-Rule" id="MF_00194"/>
    </source>
</evidence>
<keyword evidence="7" id="KW-0614">Plasmid</keyword>
<comment type="function">
    <text evidence="6">May be involved in recombination.</text>
</comment>
<keyword evidence="5 6" id="KW-0233">DNA recombination</keyword>
<comment type="subcellular location">
    <subcellularLocation>
        <location evidence="1 6">Cytoplasm</location>
        <location evidence="1 6">Nucleoid</location>
    </subcellularLocation>
</comment>
<dbReference type="PANTHER" id="PTHR38103:SF1">
    <property type="entry name" value="RECOMBINATION-ASSOCIATED PROTEIN RDGC"/>
    <property type="match status" value="1"/>
</dbReference>
<evidence type="ECO:0000256" key="4">
    <source>
        <dbReference type="ARBA" id="ARBA00022490"/>
    </source>
</evidence>
<sequence>MKPKNIMAYRFSRSVNLTPDQLSEQLSEFAFTPCGDQDKRKFGWAPIMGKHSQNLLHDVNGWMLITARLQEKMLPASVIKEKVNEKVDQLEAQEGRPLRKKEKDTLKEDVIIDLLPRAFHRTSNTHVWICPALSLILVDAGSFKKAEDVLALLRKTIGSLPVVPVTFKSSIDITLTEWIKSGDIPHGFLLLNEAELKSVVEKGGLIRCKQQELNSDEIKSHIAADKVVSKIALDWQDRISFILSEDGSLKKLKFADELLDQNDDIPREDFSARFDADMVLFAGELQLMLPQLFEALGGLSECQ</sequence>
<dbReference type="GO" id="GO:0043590">
    <property type="term" value="C:bacterial nucleoid"/>
    <property type="evidence" value="ECO:0007669"/>
    <property type="project" value="TreeGrafter"/>
</dbReference>
<proteinExistence type="inferred from homology"/>
<dbReference type="Pfam" id="PF04381">
    <property type="entry name" value="RdgC"/>
    <property type="match status" value="1"/>
</dbReference>
<organism evidence="7">
    <name type="scientific">Vibrio vulnificus</name>
    <dbReference type="NCBI Taxonomy" id="672"/>
    <lineage>
        <taxon>Bacteria</taxon>
        <taxon>Pseudomonadati</taxon>
        <taxon>Pseudomonadota</taxon>
        <taxon>Gammaproteobacteria</taxon>
        <taxon>Vibrionales</taxon>
        <taxon>Vibrionaceae</taxon>
        <taxon>Vibrio</taxon>
    </lineage>
</organism>
<dbReference type="GO" id="GO:0003690">
    <property type="term" value="F:double-stranded DNA binding"/>
    <property type="evidence" value="ECO:0007669"/>
    <property type="project" value="TreeGrafter"/>
</dbReference>
<dbReference type="AlphaFoldDB" id="A0AAI8ZLJ8"/>
<evidence type="ECO:0000256" key="1">
    <source>
        <dbReference type="ARBA" id="ARBA00004453"/>
    </source>
</evidence>
<evidence type="ECO:0000256" key="5">
    <source>
        <dbReference type="ARBA" id="ARBA00023172"/>
    </source>
</evidence>
<dbReference type="HAMAP" id="MF_00194">
    <property type="entry name" value="RdgC"/>
    <property type="match status" value="1"/>
</dbReference>
<dbReference type="GO" id="GO:0006310">
    <property type="term" value="P:DNA recombination"/>
    <property type="evidence" value="ECO:0007669"/>
    <property type="project" value="UniProtKB-UniRule"/>
</dbReference>
<dbReference type="NCBIfam" id="NF001462">
    <property type="entry name" value="PRK00321.1-3"/>
    <property type="match status" value="1"/>
</dbReference>
<comment type="similarity">
    <text evidence="2 6">Belongs to the RdgC family.</text>
</comment>
<evidence type="ECO:0000256" key="3">
    <source>
        <dbReference type="ARBA" id="ARBA00022296"/>
    </source>
</evidence>
<dbReference type="NCBIfam" id="NF001464">
    <property type="entry name" value="PRK00321.1-5"/>
    <property type="match status" value="1"/>
</dbReference>
<accession>A0AAI8ZLJ8</accession>
<keyword evidence="4 6" id="KW-0963">Cytoplasm</keyword>
<gene>
    <name evidence="6" type="primary">rdgC</name>
</gene>
<reference evidence="7" key="2">
    <citation type="submission" date="2014-01" db="EMBL/GenBank/DDBJ databases">
        <authorList>
            <person name="Hammerl J."/>
        </authorList>
    </citation>
    <scope>NUCLEOTIDE SEQUENCE</scope>
    <source>
        <strain evidence="7">48/10</strain>
        <plasmid evidence="7">p48/10</plasmid>
    </source>
</reference>
<name>A0AAI8ZLJ8_VIBVL</name>
<evidence type="ECO:0000256" key="2">
    <source>
        <dbReference type="ARBA" id="ARBA00008657"/>
    </source>
</evidence>